<dbReference type="InterPro" id="IPR041203">
    <property type="entry name" value="Bact_A2M_MG5"/>
</dbReference>
<dbReference type="Pfam" id="PF07678">
    <property type="entry name" value="TED_complement"/>
    <property type="match status" value="1"/>
</dbReference>
<evidence type="ECO:0000256" key="2">
    <source>
        <dbReference type="ARBA" id="ARBA00022729"/>
    </source>
</evidence>
<dbReference type="EMBL" id="SLXM01000009">
    <property type="protein sequence ID" value="TCP23334.1"/>
    <property type="molecule type" value="Genomic_DNA"/>
</dbReference>
<accession>A0A4R2NPR9</accession>
<evidence type="ECO:0000313" key="6">
    <source>
        <dbReference type="Proteomes" id="UP000294564"/>
    </source>
</evidence>
<dbReference type="InterPro" id="IPR051802">
    <property type="entry name" value="YfhM-like"/>
</dbReference>
<proteinExistence type="inferred from homology"/>
<dbReference type="Gene3D" id="2.60.40.10">
    <property type="entry name" value="Immunoglobulins"/>
    <property type="match status" value="1"/>
</dbReference>
<dbReference type="SMART" id="SM01360">
    <property type="entry name" value="A2M"/>
    <property type="match status" value="1"/>
</dbReference>
<dbReference type="CDD" id="cd02891">
    <property type="entry name" value="A2M_like"/>
    <property type="match status" value="1"/>
</dbReference>
<keyword evidence="6" id="KW-1185">Reference proteome</keyword>
<dbReference type="PANTHER" id="PTHR40094">
    <property type="entry name" value="ALPHA-2-MACROGLOBULIN HOMOLOG"/>
    <property type="match status" value="1"/>
</dbReference>
<dbReference type="Gene3D" id="2.60.40.1930">
    <property type="match status" value="1"/>
</dbReference>
<gene>
    <name evidence="5" type="ORF">EV195_10958</name>
</gene>
<dbReference type="Pfam" id="PF17972">
    <property type="entry name" value="bMG5"/>
    <property type="match status" value="1"/>
</dbReference>
<dbReference type="Pfam" id="PF17973">
    <property type="entry name" value="bMG10"/>
    <property type="match status" value="1"/>
</dbReference>
<dbReference type="SMART" id="SM01359">
    <property type="entry name" value="A2M_N_2"/>
    <property type="match status" value="1"/>
</dbReference>
<evidence type="ECO:0000256" key="1">
    <source>
        <dbReference type="ARBA" id="ARBA00010556"/>
    </source>
</evidence>
<dbReference type="Pfam" id="PF17962">
    <property type="entry name" value="bMG6"/>
    <property type="match status" value="1"/>
</dbReference>
<dbReference type="Proteomes" id="UP000294564">
    <property type="component" value="Unassembled WGS sequence"/>
</dbReference>
<evidence type="ECO:0008006" key="7">
    <source>
        <dbReference type="Google" id="ProtNLM"/>
    </source>
</evidence>
<feature type="domain" description="Alpha-2-macroglobulin" evidence="4">
    <location>
        <begin position="1180"/>
        <end position="1269"/>
    </location>
</feature>
<reference evidence="5 6" key="1">
    <citation type="submission" date="2019-03" db="EMBL/GenBank/DDBJ databases">
        <title>Genomic Encyclopedia of Type Strains, Phase IV (KMG-IV): sequencing the most valuable type-strain genomes for metagenomic binning, comparative biology and taxonomic classification.</title>
        <authorList>
            <person name="Goeker M."/>
        </authorList>
    </citation>
    <scope>NUCLEOTIDE SEQUENCE [LARGE SCALE GENOMIC DNA]</scope>
    <source>
        <strain evidence="5 6">DSM 14836</strain>
    </source>
</reference>
<dbReference type="InterPro" id="IPR047565">
    <property type="entry name" value="Alpha-macroglob_thiol-ester_cl"/>
</dbReference>
<dbReference type="PROSITE" id="PS51257">
    <property type="entry name" value="PROKAR_LIPOPROTEIN"/>
    <property type="match status" value="1"/>
</dbReference>
<dbReference type="InterPro" id="IPR021868">
    <property type="entry name" value="Alpha_2_Macroglob_MG3"/>
</dbReference>
<keyword evidence="2" id="KW-0732">Signal</keyword>
<name>A0A4R2NPR9_9FLAO</name>
<dbReference type="InterPro" id="IPR041462">
    <property type="entry name" value="Bact_A2M_MG6"/>
</dbReference>
<dbReference type="RefSeq" id="WP_132795591.1">
    <property type="nucleotide sequence ID" value="NZ_SLXM01000009.1"/>
</dbReference>
<dbReference type="InterPro" id="IPR001599">
    <property type="entry name" value="Macroglobln_a2"/>
</dbReference>
<organism evidence="5 6">
    <name type="scientific">Tenacibaculum skagerrakense</name>
    <dbReference type="NCBI Taxonomy" id="186571"/>
    <lineage>
        <taxon>Bacteria</taxon>
        <taxon>Pseudomonadati</taxon>
        <taxon>Bacteroidota</taxon>
        <taxon>Flavobacteriia</taxon>
        <taxon>Flavobacteriales</taxon>
        <taxon>Flavobacteriaceae</taxon>
        <taxon>Tenacibaculum</taxon>
    </lineage>
</organism>
<dbReference type="InterPro" id="IPR041246">
    <property type="entry name" value="Bact_MG10"/>
</dbReference>
<dbReference type="OrthoDB" id="9767116at2"/>
<dbReference type="InterPro" id="IPR008930">
    <property type="entry name" value="Terpenoid_cyclase/PrenylTrfase"/>
</dbReference>
<dbReference type="Pfam" id="PF01835">
    <property type="entry name" value="MG2"/>
    <property type="match status" value="1"/>
</dbReference>
<evidence type="ECO:0000313" key="5">
    <source>
        <dbReference type="EMBL" id="TCP23334.1"/>
    </source>
</evidence>
<sequence>MKKIFYALLIVLVAITSCKKKEKVESDVNAFSSYISIYPERSISVVPNLKFYLNKKVDVDKVLDDVITLSPEVKGKVILEDNILSFIPEKKLENDKEYVLNLHLDKLFSNVEKKLKTFTTRLKTKKLNFSVALKSPSIYDKDWYYVEGTLTASDVIDGKKLSDIIKSKYDGQSQKITFDVTDDYVATVQFKIDSLQRSENDKPLNVSWDGGVINSDSKGERDIVITGKSNFKVLSFDVFDQGKKRIEIHFSDLLQESQNLKGLIEFVNTKTQVFTYNIKGNVVTVYPTSTKETKLDIEVFKGIKNTEGYTLKSNVVRSLYFTQLKPEAKFVKSGTILPNSSNLKINFTATNLKAVDVLVYKIYKNNVLQFLQNNNLNNNGNLRYVGRPTAKYTVNLSDQGLDLTQPNAFAVDLANLIDVENGAMYRVEISFSKEYSNYTCDGEENNTPIIYGKKEIDTREYDVASSYSYYDDYYYDEEYDYNWNERKDPCKASFYRDTKISTNILASNIGVIVKKGNNDKTFVAVTDIITAQPIGGAKVELINLQKQVITSGTSNAEGIAEFDEVKGAYFAAVSNANNTTYVKLNDGNALSMSKFDVSGAKLQKGIKGYIYGERGVWRPGDQLFLTFVLNDKANPIPEKHPIKFELVNPQGKIIDRYVAYKNAQNVYTYAPKTEQDALTGNWNVRVNVGAAKFHKNLKIETIKPNRLKIKFNTDKEVVKASEEINGNIEVKWLHGAIARGLKYDIESKFSETKTEFPNFGNYTFDDVTRNFITTTNTIATGSLDDEGKTSFSKKPNLGSRVPGMVKATFITKVYENGGDFSTDVFSMKASPYTSYAGLNKAEEQQSKNYLFTDQDYTFNVASVTEEGKGLANKLEVKVYKLSWRWWWNSSENGLSYYDGSTSHTPYITKQVPTNASGKGSFNLKIDKNDWGRYLIKVRDIKSNHVTSSVIYFDWPSWYGKKRGSQDKTNATMLVFSSDKDAYNVNEKATIKFPSSEGGRALITVENGTEVLDYFWVDTKDKQTDFAFPILDTYAPNIFVNISLLQKHAQTENDLPIRMYGSIPISVNDPKTKLEPQIQLADELKPESTATFRVKEVNSKPMTYTVAIVDEGLLDLTRFNTPNPWYTFYAKQSLGVQTWDIFDDIIGAYGGKVNQILSIGGDEAEAGSKNKKANRFKPMVTFLGPFQLGSGEVKTHSIKIPNYIGSVRAMVVASDSNNEAYGNDEKTAFVRKPVMVLASLPRKITPQETVTLPVTVFAMKPEVKNVKVEVKQNEAYEIVGESVQNVTFNQPDEKMAYFTLKVKDFKGIGKVRVEASSGSEKAFYEVEIDVLNPNPVTTEVKELVLKSNEQNTIDFATFGTKGTNAASIELSTLPPMNFTDRLEYLIRYPHGCVEQTTSGAFPQLYLNDIFDLPAEKQQSMDRNVKAAIQRLSSFQRADGGLSYWPGSSYSDDWGTSYAGHFLMEASKKGYVLPIGFKSKWINYQKNTARNWRYTSDRYYKNDLAQAYRLYSLSLANSPDLASMNRLRETKEISNESKRRLAAAYAVIGKASIAKSILNTLSEETYQRRYYYYYGSEVRNKAMALETYILVGDDVKAIKLAKEIAESLSSSRWMSTQTTSYSLLAMSQYALKNGANSGITADYTFNGATKGITSAKSMVLADLEGIKNQNSFKISNTSKGVLYVRLYNKGILPVGQEKVVQKNLDISVVYKTKEGGSLDVSSLSQGTNFVAQITIKNTTEEKVENIALTQYLPSGWEIINTRFTDFGNSTNSDSVDYTDIRDASVSNYFTLNKYQSKTFKVLLNASYLGDYYLPGVQGEAMYDNDYLARTQGQWIKVTK</sequence>
<dbReference type="SMART" id="SM01419">
    <property type="entry name" value="Thiol-ester_cl"/>
    <property type="match status" value="1"/>
</dbReference>
<dbReference type="InterPro" id="IPR011626">
    <property type="entry name" value="Alpha-macroglobulin_TED"/>
</dbReference>
<dbReference type="PANTHER" id="PTHR40094:SF1">
    <property type="entry name" value="UBIQUITIN DOMAIN-CONTAINING PROTEIN"/>
    <property type="match status" value="1"/>
</dbReference>
<evidence type="ECO:0000259" key="4">
    <source>
        <dbReference type="SMART" id="SM01360"/>
    </source>
</evidence>
<dbReference type="SUPFAM" id="SSF48239">
    <property type="entry name" value="Terpenoid cyclases/Protein prenyltransferases"/>
    <property type="match status" value="1"/>
</dbReference>
<dbReference type="Pfam" id="PF07703">
    <property type="entry name" value="A2M_BRD"/>
    <property type="match status" value="1"/>
</dbReference>
<dbReference type="Pfam" id="PF11974">
    <property type="entry name" value="bMG3"/>
    <property type="match status" value="1"/>
</dbReference>
<comment type="caution">
    <text evidence="5">The sequence shown here is derived from an EMBL/GenBank/DDBJ whole genome shotgun (WGS) entry which is preliminary data.</text>
</comment>
<dbReference type="GO" id="GO:0004866">
    <property type="term" value="F:endopeptidase inhibitor activity"/>
    <property type="evidence" value="ECO:0007669"/>
    <property type="project" value="InterPro"/>
</dbReference>
<protein>
    <recommendedName>
        <fullName evidence="7">Alpha-2-macroglobulin family protein</fullName>
    </recommendedName>
</protein>
<evidence type="ECO:0000259" key="3">
    <source>
        <dbReference type="SMART" id="SM01359"/>
    </source>
</evidence>
<dbReference type="Pfam" id="PF00207">
    <property type="entry name" value="A2M"/>
    <property type="match status" value="1"/>
</dbReference>
<dbReference type="GO" id="GO:0005615">
    <property type="term" value="C:extracellular space"/>
    <property type="evidence" value="ECO:0007669"/>
    <property type="project" value="InterPro"/>
</dbReference>
<dbReference type="Gene3D" id="1.50.10.20">
    <property type="match status" value="1"/>
</dbReference>
<dbReference type="InterPro" id="IPR011625">
    <property type="entry name" value="A2M_N_BRD"/>
</dbReference>
<dbReference type="InterPro" id="IPR002890">
    <property type="entry name" value="MG2"/>
</dbReference>
<comment type="similarity">
    <text evidence="1">Belongs to the protease inhibitor I39 (alpha-2-macroglobulin) family. Bacterial alpha-2-macroglobulin subfamily.</text>
</comment>
<dbReference type="InterPro" id="IPR013783">
    <property type="entry name" value="Ig-like_fold"/>
</dbReference>
<feature type="domain" description="Alpha-2-macroglobulin bait region" evidence="3">
    <location>
        <begin position="973"/>
        <end position="1115"/>
    </location>
</feature>